<keyword evidence="8" id="KW-1185">Reference proteome</keyword>
<comment type="subcellular location">
    <subcellularLocation>
        <location evidence="6">Cytoplasm</location>
    </subcellularLocation>
</comment>
<sequence>MTDTPVEKLSFEEAMKALEDVVGKLEAGEVSLDDSIKLYERGAALKKHCEARLKAAEEKIAAIQQNEDGEAVGLTPVTGQ</sequence>
<evidence type="ECO:0000256" key="3">
    <source>
        <dbReference type="ARBA" id="ARBA00022722"/>
    </source>
</evidence>
<comment type="similarity">
    <text evidence="1 6">Belongs to the XseB family.</text>
</comment>
<name>A0ABV3LAZ4_9RHOB</name>
<dbReference type="SUPFAM" id="SSF116842">
    <property type="entry name" value="XseB-like"/>
    <property type="match status" value="1"/>
</dbReference>
<evidence type="ECO:0000256" key="6">
    <source>
        <dbReference type="HAMAP-Rule" id="MF_00337"/>
    </source>
</evidence>
<reference evidence="7 8" key="1">
    <citation type="submission" date="2024-07" db="EMBL/GenBank/DDBJ databases">
        <authorList>
            <person name="Kang M."/>
        </authorList>
    </citation>
    <scope>NUCLEOTIDE SEQUENCE [LARGE SCALE GENOMIC DNA]</scope>
    <source>
        <strain evidence="7 8">DFM31</strain>
    </source>
</reference>
<comment type="subunit">
    <text evidence="6">Heterooligomer composed of large and small subunits.</text>
</comment>
<protein>
    <recommendedName>
        <fullName evidence="6">Exodeoxyribonuclease 7 small subunit</fullName>
        <ecNumber evidence="6">3.1.11.6</ecNumber>
    </recommendedName>
    <alternativeName>
        <fullName evidence="6">Exodeoxyribonuclease VII small subunit</fullName>
        <shortName evidence="6">Exonuclease VII small subunit</shortName>
    </alternativeName>
</protein>
<dbReference type="GO" id="GO:0008855">
    <property type="term" value="F:exodeoxyribonuclease VII activity"/>
    <property type="evidence" value="ECO:0007669"/>
    <property type="project" value="UniProtKB-EC"/>
</dbReference>
<dbReference type="EMBL" id="JBFBVU010000037">
    <property type="protein sequence ID" value="MEV8468708.1"/>
    <property type="molecule type" value="Genomic_DNA"/>
</dbReference>
<evidence type="ECO:0000313" key="8">
    <source>
        <dbReference type="Proteomes" id="UP001553161"/>
    </source>
</evidence>
<comment type="function">
    <text evidence="6">Bidirectionally degrades single-stranded DNA into large acid-insoluble oligonucleotides, which are then degraded further into small acid-soluble oligonucleotides.</text>
</comment>
<proteinExistence type="inferred from homology"/>
<dbReference type="Pfam" id="PF02609">
    <property type="entry name" value="Exonuc_VII_S"/>
    <property type="match status" value="1"/>
</dbReference>
<organism evidence="7 8">
    <name type="scientific">Meridianimarinicoccus marinus</name>
    <dbReference type="NCBI Taxonomy" id="3231483"/>
    <lineage>
        <taxon>Bacteria</taxon>
        <taxon>Pseudomonadati</taxon>
        <taxon>Pseudomonadota</taxon>
        <taxon>Alphaproteobacteria</taxon>
        <taxon>Rhodobacterales</taxon>
        <taxon>Paracoccaceae</taxon>
        <taxon>Meridianimarinicoccus</taxon>
    </lineage>
</organism>
<keyword evidence="5 6" id="KW-0269">Exonuclease</keyword>
<dbReference type="PIRSF" id="PIRSF006488">
    <property type="entry name" value="Exonuc_VII_S"/>
    <property type="match status" value="1"/>
</dbReference>
<dbReference type="RefSeq" id="WP_366194666.1">
    <property type="nucleotide sequence ID" value="NZ_JBFBVU010000037.1"/>
</dbReference>
<dbReference type="NCBIfam" id="TIGR01280">
    <property type="entry name" value="xseB"/>
    <property type="match status" value="1"/>
</dbReference>
<dbReference type="InterPro" id="IPR037004">
    <property type="entry name" value="Exonuc_VII_ssu_sf"/>
</dbReference>
<accession>A0ABV3LAZ4</accession>
<dbReference type="Proteomes" id="UP001553161">
    <property type="component" value="Unassembled WGS sequence"/>
</dbReference>
<dbReference type="NCBIfam" id="NF002139">
    <property type="entry name" value="PRK00977.1-3"/>
    <property type="match status" value="1"/>
</dbReference>
<evidence type="ECO:0000256" key="4">
    <source>
        <dbReference type="ARBA" id="ARBA00022801"/>
    </source>
</evidence>
<keyword evidence="3 6" id="KW-0540">Nuclease</keyword>
<dbReference type="PANTHER" id="PTHR34137">
    <property type="entry name" value="EXODEOXYRIBONUCLEASE 7 SMALL SUBUNIT"/>
    <property type="match status" value="1"/>
</dbReference>
<dbReference type="NCBIfam" id="NF002140">
    <property type="entry name" value="PRK00977.1-4"/>
    <property type="match status" value="1"/>
</dbReference>
<dbReference type="Gene3D" id="1.10.287.1040">
    <property type="entry name" value="Exonuclease VII, small subunit"/>
    <property type="match status" value="1"/>
</dbReference>
<evidence type="ECO:0000256" key="5">
    <source>
        <dbReference type="ARBA" id="ARBA00022839"/>
    </source>
</evidence>
<dbReference type="InterPro" id="IPR003761">
    <property type="entry name" value="Exonuc_VII_S"/>
</dbReference>
<evidence type="ECO:0000256" key="1">
    <source>
        <dbReference type="ARBA" id="ARBA00009998"/>
    </source>
</evidence>
<keyword evidence="2 6" id="KW-0963">Cytoplasm</keyword>
<comment type="caution">
    <text evidence="7">The sequence shown here is derived from an EMBL/GenBank/DDBJ whole genome shotgun (WGS) entry which is preliminary data.</text>
</comment>
<dbReference type="PANTHER" id="PTHR34137:SF1">
    <property type="entry name" value="EXODEOXYRIBONUCLEASE 7 SMALL SUBUNIT"/>
    <property type="match status" value="1"/>
</dbReference>
<comment type="catalytic activity">
    <reaction evidence="6">
        <text>Exonucleolytic cleavage in either 5'- to 3'- or 3'- to 5'-direction to yield nucleoside 5'-phosphates.</text>
        <dbReference type="EC" id="3.1.11.6"/>
    </reaction>
</comment>
<evidence type="ECO:0000313" key="7">
    <source>
        <dbReference type="EMBL" id="MEV8468708.1"/>
    </source>
</evidence>
<gene>
    <name evidence="6" type="primary">xseB</name>
    <name evidence="7" type="ORF">AB0T83_18245</name>
</gene>
<dbReference type="HAMAP" id="MF_00337">
    <property type="entry name" value="Exonuc_7_S"/>
    <property type="match status" value="1"/>
</dbReference>
<dbReference type="EC" id="3.1.11.6" evidence="6"/>
<keyword evidence="4 6" id="KW-0378">Hydrolase</keyword>
<evidence type="ECO:0000256" key="2">
    <source>
        <dbReference type="ARBA" id="ARBA00022490"/>
    </source>
</evidence>